<dbReference type="EMBL" id="UXUI01009247">
    <property type="protein sequence ID" value="VDD93321.1"/>
    <property type="molecule type" value="Genomic_DNA"/>
</dbReference>
<dbReference type="Proteomes" id="UP000274131">
    <property type="component" value="Unassembled WGS sequence"/>
</dbReference>
<accession>A0A158QB83</accession>
<dbReference type="OrthoDB" id="5771022at2759"/>
<reference evidence="3" key="1">
    <citation type="submission" date="2016-04" db="UniProtKB">
        <authorList>
            <consortium name="WormBaseParasite"/>
        </authorList>
    </citation>
    <scope>IDENTIFICATION</scope>
</reference>
<evidence type="ECO:0000313" key="2">
    <source>
        <dbReference type="Proteomes" id="UP000274131"/>
    </source>
</evidence>
<dbReference type="AlphaFoldDB" id="A0A158QB83"/>
<reference evidence="1 2" key="2">
    <citation type="submission" date="2018-10" db="EMBL/GenBank/DDBJ databases">
        <authorList>
            <consortium name="Pathogen Informatics"/>
        </authorList>
    </citation>
    <scope>NUCLEOTIDE SEQUENCE [LARGE SCALE GENOMIC DNA]</scope>
</reference>
<protein>
    <submittedName>
        <fullName evidence="3">CX domain-containing protein</fullName>
    </submittedName>
</protein>
<name>A0A158QB83_ENTVE</name>
<keyword evidence="2" id="KW-1185">Reference proteome</keyword>
<organism evidence="3">
    <name type="scientific">Enterobius vermicularis</name>
    <name type="common">Human pinworm</name>
    <dbReference type="NCBI Taxonomy" id="51028"/>
    <lineage>
        <taxon>Eukaryota</taxon>
        <taxon>Metazoa</taxon>
        <taxon>Ecdysozoa</taxon>
        <taxon>Nematoda</taxon>
        <taxon>Chromadorea</taxon>
        <taxon>Rhabditida</taxon>
        <taxon>Spirurina</taxon>
        <taxon>Oxyuridomorpha</taxon>
        <taxon>Oxyuroidea</taxon>
        <taxon>Oxyuridae</taxon>
        <taxon>Enterobius</taxon>
    </lineage>
</organism>
<sequence length="152" mass="17292">TIIRFPARKYFIVSLNLTVYLVKKKSFFFCFCLLSKVTVISVVFLVDNPDFLDCIYAAPNGLGRVVEQCLVDIGCCATTCCNNTSWQTKYRWAVALICIFSALVLIALVAWLLSYLFNRQKDKRQKKLLVGSTRGIIDQGYYPYVGGPTRNY</sequence>
<evidence type="ECO:0000313" key="1">
    <source>
        <dbReference type="EMBL" id="VDD93321.1"/>
    </source>
</evidence>
<gene>
    <name evidence="1" type="ORF">EVEC_LOCUS8072</name>
</gene>
<dbReference type="WBParaSite" id="EVEC_0000858801-mRNA-1">
    <property type="protein sequence ID" value="EVEC_0000858801-mRNA-1"/>
    <property type="gene ID" value="EVEC_0000858801"/>
</dbReference>
<proteinExistence type="predicted"/>
<evidence type="ECO:0000313" key="3">
    <source>
        <dbReference type="WBParaSite" id="EVEC_0000858801-mRNA-1"/>
    </source>
</evidence>